<gene>
    <name evidence="3" type="ORF">LPJ64_004332</name>
</gene>
<feature type="compositionally biased region" description="Acidic residues" evidence="1">
    <location>
        <begin position="197"/>
        <end position="209"/>
    </location>
</feature>
<feature type="region of interest" description="Disordered" evidence="1">
    <location>
        <begin position="340"/>
        <end position="384"/>
    </location>
</feature>
<dbReference type="PANTHER" id="PTHR11538">
    <property type="entry name" value="PHENYLALANYL-TRNA SYNTHETASE"/>
    <property type="match status" value="1"/>
</dbReference>
<accession>A0A9W8CHY8</accession>
<sequence length="384" mass="41953">MSKPKKFKLAASFKQLKAQKAKAEASRISQQRLEDQERQQIQKTQSKPHRKPRFPYTATQKILLIGEGNFSFASSLARKLGTAQNIVATAFDSLEIVNEKYLDAGEHIKTFEQLGGTVLFDVDATMALGKVSGLRGRMFSHIVFNFPHAGAGIKDQDRNIISNQRLLMGFFASAIPLLAKGSGCTTAGTRPDNTENGNDDDGDDDDNDDIASGASRGSRKRKSPGNGEVFEFEGAQATVTIEADPQEQALENSEPPKSPGQIHVTLKSGPPYSHWNVRQLAKDSGLVSLSTVPFDLEAFPGYEHRRTLGFKDGVSRSENQEIRNKDPKIYMFVVRQQKPADAQTMAAGAGTGESGSRGKRSRKLDGVTSETFGTGNFAKKKKNQ</sequence>
<dbReference type="EMBL" id="JANBOH010000205">
    <property type="protein sequence ID" value="KAJ1643951.1"/>
    <property type="molecule type" value="Genomic_DNA"/>
</dbReference>
<evidence type="ECO:0000259" key="2">
    <source>
        <dbReference type="Pfam" id="PF10354"/>
    </source>
</evidence>
<dbReference type="GO" id="GO:0005737">
    <property type="term" value="C:cytoplasm"/>
    <property type="evidence" value="ECO:0007669"/>
    <property type="project" value="TreeGrafter"/>
</dbReference>
<name>A0A9W8CHY8_9FUNG</name>
<feature type="domain" description="25S rRNA (uridine-N(3))-methyltransferase BMT5-like" evidence="2">
    <location>
        <begin position="63"/>
        <end position="306"/>
    </location>
</feature>
<dbReference type="PANTHER" id="PTHR11538:SF26">
    <property type="entry name" value="FERREDOXIN-FOLD ANTICODON-BINDING DOMAIN-CONTAINING PROTEIN 1"/>
    <property type="match status" value="1"/>
</dbReference>
<feature type="region of interest" description="Disordered" evidence="1">
    <location>
        <begin position="185"/>
        <end position="227"/>
    </location>
</feature>
<organism evidence="3 4">
    <name type="scientific">Coemansia asiatica</name>
    <dbReference type="NCBI Taxonomy" id="1052880"/>
    <lineage>
        <taxon>Eukaryota</taxon>
        <taxon>Fungi</taxon>
        <taxon>Fungi incertae sedis</taxon>
        <taxon>Zoopagomycota</taxon>
        <taxon>Kickxellomycotina</taxon>
        <taxon>Kickxellomycetes</taxon>
        <taxon>Kickxellales</taxon>
        <taxon>Kickxellaceae</taxon>
        <taxon>Coemansia</taxon>
    </lineage>
</organism>
<evidence type="ECO:0000313" key="4">
    <source>
        <dbReference type="Proteomes" id="UP001145021"/>
    </source>
</evidence>
<evidence type="ECO:0000313" key="3">
    <source>
        <dbReference type="EMBL" id="KAJ1643951.1"/>
    </source>
</evidence>
<feature type="region of interest" description="Disordered" evidence="1">
    <location>
        <begin position="246"/>
        <end position="267"/>
    </location>
</feature>
<dbReference type="Pfam" id="PF10354">
    <property type="entry name" value="BMT5-like"/>
    <property type="match status" value="1"/>
</dbReference>
<feature type="region of interest" description="Disordered" evidence="1">
    <location>
        <begin position="24"/>
        <end position="53"/>
    </location>
</feature>
<comment type="caution">
    <text evidence="3">The sequence shown here is derived from an EMBL/GenBank/DDBJ whole genome shotgun (WGS) entry which is preliminary data.</text>
</comment>
<dbReference type="Proteomes" id="UP001145021">
    <property type="component" value="Unassembled WGS sequence"/>
</dbReference>
<keyword evidence="4" id="KW-1185">Reference proteome</keyword>
<dbReference type="AlphaFoldDB" id="A0A9W8CHY8"/>
<proteinExistence type="predicted"/>
<evidence type="ECO:0000256" key="1">
    <source>
        <dbReference type="SAM" id="MobiDB-lite"/>
    </source>
</evidence>
<protein>
    <recommendedName>
        <fullName evidence="2">25S rRNA (uridine-N(3))-methyltransferase BMT5-like domain-containing protein</fullName>
    </recommendedName>
</protein>
<dbReference type="GO" id="GO:0070042">
    <property type="term" value="F:rRNA (uridine-N3-)-methyltransferase activity"/>
    <property type="evidence" value="ECO:0007669"/>
    <property type="project" value="InterPro"/>
</dbReference>
<dbReference type="InterPro" id="IPR019446">
    <property type="entry name" value="BMT5-like"/>
</dbReference>
<dbReference type="GO" id="GO:0070475">
    <property type="term" value="P:rRNA base methylation"/>
    <property type="evidence" value="ECO:0007669"/>
    <property type="project" value="InterPro"/>
</dbReference>
<reference evidence="3" key="1">
    <citation type="submission" date="2022-07" db="EMBL/GenBank/DDBJ databases">
        <title>Phylogenomic reconstructions and comparative analyses of Kickxellomycotina fungi.</title>
        <authorList>
            <person name="Reynolds N.K."/>
            <person name="Stajich J.E."/>
            <person name="Barry K."/>
            <person name="Grigoriev I.V."/>
            <person name="Crous P."/>
            <person name="Smith M.E."/>
        </authorList>
    </citation>
    <scope>NUCLEOTIDE SEQUENCE</scope>
    <source>
        <strain evidence="3">NBRC 105413</strain>
    </source>
</reference>